<dbReference type="EMBL" id="MU003514">
    <property type="protein sequence ID" value="KAF2468972.1"/>
    <property type="molecule type" value="Genomic_DNA"/>
</dbReference>
<sequence>MNKTLPACATLDALPNELLIQIASHFDRQPPSILKFTHEPSAQLTCSEERSLKSLSGVSWRWRKIVLPVLFRYSRISLDKTPQWVPIDARLVENMQGQLTKLSNHELQIYQKMRSKFKSSSMWAFDESFDDLLINLCRIREGDDFLRSVPNILWLPHLPKTFTDFGRFVAHYNMKHYIKSLVVFTDKEYELRHVSTADAPLSRAVSEIWSQIFFRLEPFRVVVAAPPTTLAGLLDTQMLSSDAWAFDMKMHYIELLQPEPSRINHPRESTCRPWDSALVHRKPWTHLGYNEGSSITAYSTYEYHLKQSPKMLYLIILRLAKEVQDCCNIVSFSFHGVFPFSTNITTIIRALHKVKTLRKVHFQLAPGNENSLLNTPKRMGRAQPHDLWMEWNESYKVIASFLGVYGFADGAEFVSSDCDVAGLAGEVDDYMDMRFKRGSGWRKTEIGKWIKDESLGKDGAPTEAGPSAEAPA</sequence>
<proteinExistence type="predicted"/>
<keyword evidence="2" id="KW-1185">Reference proteome</keyword>
<protein>
    <submittedName>
        <fullName evidence="1">Uncharacterized protein</fullName>
    </submittedName>
</protein>
<organism evidence="1 2">
    <name type="scientific">Lindgomyces ingoldianus</name>
    <dbReference type="NCBI Taxonomy" id="673940"/>
    <lineage>
        <taxon>Eukaryota</taxon>
        <taxon>Fungi</taxon>
        <taxon>Dikarya</taxon>
        <taxon>Ascomycota</taxon>
        <taxon>Pezizomycotina</taxon>
        <taxon>Dothideomycetes</taxon>
        <taxon>Pleosporomycetidae</taxon>
        <taxon>Pleosporales</taxon>
        <taxon>Lindgomycetaceae</taxon>
        <taxon>Lindgomyces</taxon>
    </lineage>
</organism>
<gene>
    <name evidence="1" type="ORF">BDR25DRAFT_230849</name>
</gene>
<reference evidence="1" key="1">
    <citation type="journal article" date="2020" name="Stud. Mycol.">
        <title>101 Dothideomycetes genomes: a test case for predicting lifestyles and emergence of pathogens.</title>
        <authorList>
            <person name="Haridas S."/>
            <person name="Albert R."/>
            <person name="Binder M."/>
            <person name="Bloem J."/>
            <person name="Labutti K."/>
            <person name="Salamov A."/>
            <person name="Andreopoulos B."/>
            <person name="Baker S."/>
            <person name="Barry K."/>
            <person name="Bills G."/>
            <person name="Bluhm B."/>
            <person name="Cannon C."/>
            <person name="Castanera R."/>
            <person name="Culley D."/>
            <person name="Daum C."/>
            <person name="Ezra D."/>
            <person name="Gonzalez J."/>
            <person name="Henrissat B."/>
            <person name="Kuo A."/>
            <person name="Liang C."/>
            <person name="Lipzen A."/>
            <person name="Lutzoni F."/>
            <person name="Magnuson J."/>
            <person name="Mondo S."/>
            <person name="Nolan M."/>
            <person name="Ohm R."/>
            <person name="Pangilinan J."/>
            <person name="Park H.-J."/>
            <person name="Ramirez L."/>
            <person name="Alfaro M."/>
            <person name="Sun H."/>
            <person name="Tritt A."/>
            <person name="Yoshinaga Y."/>
            <person name="Zwiers L.-H."/>
            <person name="Turgeon B."/>
            <person name="Goodwin S."/>
            <person name="Spatafora J."/>
            <person name="Crous P."/>
            <person name="Grigoriev I."/>
        </authorList>
    </citation>
    <scope>NUCLEOTIDE SEQUENCE</scope>
    <source>
        <strain evidence="1">ATCC 200398</strain>
    </source>
</reference>
<accession>A0ACB6QRQ3</accession>
<evidence type="ECO:0000313" key="1">
    <source>
        <dbReference type="EMBL" id="KAF2468972.1"/>
    </source>
</evidence>
<dbReference type="Proteomes" id="UP000799755">
    <property type="component" value="Unassembled WGS sequence"/>
</dbReference>
<comment type="caution">
    <text evidence="1">The sequence shown here is derived from an EMBL/GenBank/DDBJ whole genome shotgun (WGS) entry which is preliminary data.</text>
</comment>
<name>A0ACB6QRQ3_9PLEO</name>
<evidence type="ECO:0000313" key="2">
    <source>
        <dbReference type="Proteomes" id="UP000799755"/>
    </source>
</evidence>